<dbReference type="Pfam" id="PF02033">
    <property type="entry name" value="RBFA"/>
    <property type="match status" value="1"/>
</dbReference>
<dbReference type="SUPFAM" id="SSF89919">
    <property type="entry name" value="Ribosome-binding factor A, RbfA"/>
    <property type="match status" value="1"/>
</dbReference>
<dbReference type="PANTHER" id="PTHR14725">
    <property type="entry name" value="RIBOSOME-BINDING FACTOR A, MITOCHONDRIAL-RELATED"/>
    <property type="match status" value="1"/>
</dbReference>
<dbReference type="AlphaFoldDB" id="A0A2J7PJ79"/>
<dbReference type="InterPro" id="IPR039212">
    <property type="entry name" value="RBFA_mitochondrial"/>
</dbReference>
<comment type="caution">
    <text evidence="1">The sequence shown here is derived from an EMBL/GenBank/DDBJ whole genome shotgun (WGS) entry which is preliminary data.</text>
</comment>
<dbReference type="InterPro" id="IPR023799">
    <property type="entry name" value="RbfA_dom_sf"/>
</dbReference>
<organism evidence="1 2">
    <name type="scientific">Cryptotermes secundus</name>
    <dbReference type="NCBI Taxonomy" id="105785"/>
    <lineage>
        <taxon>Eukaryota</taxon>
        <taxon>Metazoa</taxon>
        <taxon>Ecdysozoa</taxon>
        <taxon>Arthropoda</taxon>
        <taxon>Hexapoda</taxon>
        <taxon>Insecta</taxon>
        <taxon>Pterygota</taxon>
        <taxon>Neoptera</taxon>
        <taxon>Polyneoptera</taxon>
        <taxon>Dictyoptera</taxon>
        <taxon>Blattodea</taxon>
        <taxon>Blattoidea</taxon>
        <taxon>Termitoidae</taxon>
        <taxon>Kalotermitidae</taxon>
        <taxon>Cryptotermitinae</taxon>
        <taxon>Cryptotermes</taxon>
    </lineage>
</organism>
<proteinExistence type="predicted"/>
<keyword evidence="2" id="KW-1185">Reference proteome</keyword>
<dbReference type="STRING" id="105785.A0A2J7PJ79"/>
<protein>
    <recommendedName>
        <fullName evidence="3">Ribosome-binding factor A, mitochondrial</fullName>
    </recommendedName>
</protein>
<sequence length="387" mass="44657">MCDTYKNNIHASRFKMALIMSVANILRVSLETKHCINFLHSRNISCLHRNFNKYLLREARVMHKMLGNKRTGKTPWYKYEGTGDIPPVPKMAAPKPDHNFRRTAVLNKLFMRHITDMMASGEVASEILGRGIEISRVKVAPDFNKVNVFWLARGTENDEDVEKILKKSAGQLRHELSELRVMGVVPYIEFVKDKQYAKIAEVDRILETADFGEGYIPLNVGHQFKSEFTLQTLLSPEIKSHIEELEEKIPEPPLPPMRMDVLGLKHEEIMNKIKMAVKKSQAPHRHQLGVPLTSSTNSEPAWQNPEDANHDITFNLKKEEFKKFLMKRQLLQKKGLYSNSKKYSPEMDLHRSGVSEDCTITSDYLESINDDEEDYIIEDEDVSFKNE</sequence>
<dbReference type="Gene3D" id="3.30.300.20">
    <property type="match status" value="1"/>
</dbReference>
<reference evidence="1 2" key="1">
    <citation type="submission" date="2017-12" db="EMBL/GenBank/DDBJ databases">
        <title>Hemimetabolous genomes reveal molecular basis of termite eusociality.</title>
        <authorList>
            <person name="Harrison M.C."/>
            <person name="Jongepier E."/>
            <person name="Robertson H.M."/>
            <person name="Arning N."/>
            <person name="Bitard-Feildel T."/>
            <person name="Chao H."/>
            <person name="Childers C.P."/>
            <person name="Dinh H."/>
            <person name="Doddapaneni H."/>
            <person name="Dugan S."/>
            <person name="Gowin J."/>
            <person name="Greiner C."/>
            <person name="Han Y."/>
            <person name="Hu H."/>
            <person name="Hughes D.S.T."/>
            <person name="Huylmans A.-K."/>
            <person name="Kemena C."/>
            <person name="Kremer L.P.M."/>
            <person name="Lee S.L."/>
            <person name="Lopez-Ezquerra A."/>
            <person name="Mallet L."/>
            <person name="Monroy-Kuhn J.M."/>
            <person name="Moser A."/>
            <person name="Murali S.C."/>
            <person name="Muzny D.M."/>
            <person name="Otani S."/>
            <person name="Piulachs M.-D."/>
            <person name="Poelchau M."/>
            <person name="Qu J."/>
            <person name="Schaub F."/>
            <person name="Wada-Katsumata A."/>
            <person name="Worley K.C."/>
            <person name="Xie Q."/>
            <person name="Ylla G."/>
            <person name="Poulsen M."/>
            <person name="Gibbs R.A."/>
            <person name="Schal C."/>
            <person name="Richards S."/>
            <person name="Belles X."/>
            <person name="Korb J."/>
            <person name="Bornberg-Bauer E."/>
        </authorList>
    </citation>
    <scope>NUCLEOTIDE SEQUENCE [LARGE SCALE GENOMIC DNA]</scope>
    <source>
        <tissue evidence="1">Whole body</tissue>
    </source>
</reference>
<gene>
    <name evidence="1" type="ORF">B7P43_G10510</name>
</gene>
<dbReference type="EMBL" id="NEVH01024950">
    <property type="protein sequence ID" value="PNF16397.1"/>
    <property type="molecule type" value="Genomic_DNA"/>
</dbReference>
<dbReference type="InterPro" id="IPR000238">
    <property type="entry name" value="RbfA"/>
</dbReference>
<accession>A0A2J7PJ79</accession>
<dbReference type="PANTHER" id="PTHR14725:SF0">
    <property type="entry name" value="RIBOSOME-BINDING FACTOR A, MITOCHONDRIAL-RELATED"/>
    <property type="match status" value="1"/>
</dbReference>
<dbReference type="InterPro" id="IPR015946">
    <property type="entry name" value="KH_dom-like_a/b"/>
</dbReference>
<dbReference type="FunCoup" id="A0A2J7PJ79">
    <property type="interactions" value="451"/>
</dbReference>
<dbReference type="InParanoid" id="A0A2J7PJ79"/>
<dbReference type="OrthoDB" id="418445at2759"/>
<evidence type="ECO:0000313" key="2">
    <source>
        <dbReference type="Proteomes" id="UP000235965"/>
    </source>
</evidence>
<evidence type="ECO:0008006" key="3">
    <source>
        <dbReference type="Google" id="ProtNLM"/>
    </source>
</evidence>
<name>A0A2J7PJ79_9NEOP</name>
<evidence type="ECO:0000313" key="1">
    <source>
        <dbReference type="EMBL" id="PNF16397.1"/>
    </source>
</evidence>
<dbReference type="Proteomes" id="UP000235965">
    <property type="component" value="Unassembled WGS sequence"/>
</dbReference>
<dbReference type="GO" id="GO:0006364">
    <property type="term" value="P:rRNA processing"/>
    <property type="evidence" value="ECO:0007669"/>
    <property type="project" value="InterPro"/>
</dbReference>